<dbReference type="InterPro" id="IPR012854">
    <property type="entry name" value="Cu_amine_oxidase-like_N"/>
</dbReference>
<dbReference type="EMBL" id="CP001878">
    <property type="protein sequence ID" value="ADC49242.1"/>
    <property type="molecule type" value="Genomic_DNA"/>
</dbReference>
<protein>
    <submittedName>
        <fullName evidence="4">Copper amine oxidase domain-containing protein</fullName>
    </submittedName>
</protein>
<dbReference type="AlphaFoldDB" id="D3FZK0"/>
<name>D3FZK0_ALKPO</name>
<evidence type="ECO:0000259" key="3">
    <source>
        <dbReference type="Pfam" id="PF14504"/>
    </source>
</evidence>
<dbReference type="CDD" id="cd05379">
    <property type="entry name" value="CAP_bacterial"/>
    <property type="match status" value="1"/>
</dbReference>
<dbReference type="eggNOG" id="COG2340">
    <property type="taxonomic scope" value="Bacteria"/>
</dbReference>
<proteinExistence type="predicted"/>
<dbReference type="Gene3D" id="3.40.33.10">
    <property type="entry name" value="CAP"/>
    <property type="match status" value="1"/>
</dbReference>
<dbReference type="InterPro" id="IPR014044">
    <property type="entry name" value="CAP_dom"/>
</dbReference>
<dbReference type="InterPro" id="IPR035940">
    <property type="entry name" value="CAP_sf"/>
</dbReference>
<dbReference type="InterPro" id="IPR029410">
    <property type="entry name" value="CAP_assoc"/>
</dbReference>
<organism evidence="4 5">
    <name type="scientific">Alkalihalophilus pseudofirmus (strain ATCC BAA-2126 / JCM 17055 / OF4)</name>
    <name type="common">Bacillus pseudofirmus</name>
    <dbReference type="NCBI Taxonomy" id="398511"/>
    <lineage>
        <taxon>Bacteria</taxon>
        <taxon>Bacillati</taxon>
        <taxon>Bacillota</taxon>
        <taxon>Bacilli</taxon>
        <taxon>Bacillales</taxon>
        <taxon>Bacillaceae</taxon>
        <taxon>Alkalihalophilus</taxon>
    </lineage>
</organism>
<dbReference type="InterPro" id="IPR036582">
    <property type="entry name" value="Mao_N_sf"/>
</dbReference>
<feature type="domain" description="SCP" evidence="1">
    <location>
        <begin position="314"/>
        <end position="426"/>
    </location>
</feature>
<dbReference type="PANTHER" id="PTHR31157:SF1">
    <property type="entry name" value="SCP DOMAIN-CONTAINING PROTEIN"/>
    <property type="match status" value="1"/>
</dbReference>
<dbReference type="STRING" id="398511.BpOF4_05900"/>
<dbReference type="SUPFAM" id="SSF55797">
    <property type="entry name" value="PR-1-like"/>
    <property type="match status" value="1"/>
</dbReference>
<dbReference type="RefSeq" id="WP_012960515.1">
    <property type="nucleotide sequence ID" value="NC_013791.2"/>
</dbReference>
<evidence type="ECO:0000259" key="2">
    <source>
        <dbReference type="Pfam" id="PF07833"/>
    </source>
</evidence>
<feature type="domain" description="Copper amine oxidase-like N-terminal" evidence="2">
    <location>
        <begin position="32"/>
        <end position="138"/>
    </location>
</feature>
<gene>
    <name evidence="4" type="ordered locus">BpOF4_05900</name>
</gene>
<dbReference type="Gene3D" id="3.30.457.10">
    <property type="entry name" value="Copper amine oxidase-like, N-terminal domain"/>
    <property type="match status" value="1"/>
</dbReference>
<dbReference type="Pfam" id="PF14504">
    <property type="entry name" value="CAP_assoc_N"/>
    <property type="match status" value="1"/>
</dbReference>
<evidence type="ECO:0000313" key="4">
    <source>
        <dbReference type="EMBL" id="ADC49242.1"/>
    </source>
</evidence>
<dbReference type="eggNOG" id="COG1555">
    <property type="taxonomic scope" value="Bacteria"/>
</dbReference>
<dbReference type="KEGG" id="bpf:BpOF4_05900"/>
<dbReference type="Pfam" id="PF00188">
    <property type="entry name" value="CAP"/>
    <property type="match status" value="1"/>
</dbReference>
<evidence type="ECO:0000313" key="5">
    <source>
        <dbReference type="Proteomes" id="UP000001544"/>
    </source>
</evidence>
<evidence type="ECO:0000259" key="1">
    <source>
        <dbReference type="Pfam" id="PF00188"/>
    </source>
</evidence>
<accession>D3FZK0</accession>
<dbReference type="Proteomes" id="UP000001544">
    <property type="component" value="Chromosome"/>
</dbReference>
<sequence>MKRVLIFFLFILMVFLIHNPTAGAYQPINVMMNDHQLDMNAPVQVQKGTTMLPMRVIFEELGAKIKWDQATRTVTATREGTEILLTIGSHTALVNGENKTLAIAPYVYQQRTYVPLRFVSESLGAMVRWDQETRTVYIESNDKLTPSAQEIKLEVGNIQLGDTMDQVESLLGGSLEQLASSYSFDWHVFHEGYDRYMQIGINKNEVTALYTNHISMIGSNNEKSTYTREQIRNLLGTPLQTIKKGEKVYRIDGSNRDTFDHKGAYVTVFYDKQHSDQATAIQIVKKEAELEKAGYVGADPAAKISDYERQLFLLTNAVRVREGEKALSWNDSVSNVARDHSEDMAENRYFNHFNQANETPFDRLDRAGIKYSQAGENLAFSHSDAIYAHEALWNSAGHRSNTLGTTFKQAGVGVAWNGETPYYTINFLNP</sequence>
<feature type="domain" description="CAP-associated" evidence="3">
    <location>
        <begin position="160"/>
        <end position="295"/>
    </location>
</feature>
<dbReference type="PANTHER" id="PTHR31157">
    <property type="entry name" value="SCP DOMAIN-CONTAINING PROTEIN"/>
    <property type="match status" value="1"/>
</dbReference>
<keyword evidence="5" id="KW-1185">Reference proteome</keyword>
<dbReference type="SUPFAM" id="SSF55383">
    <property type="entry name" value="Copper amine oxidase, domain N"/>
    <property type="match status" value="1"/>
</dbReference>
<dbReference type="Pfam" id="PF07833">
    <property type="entry name" value="Cu_amine_oxidN1"/>
    <property type="match status" value="1"/>
</dbReference>
<reference evidence="4 5" key="1">
    <citation type="journal article" date="2011" name="Environ. Microbiol.">
        <title>Genome of alkaliphilic Bacillus pseudofirmus OF4 reveals adaptations that support the ability to grow in an external pH range from 7.5 to 11.4.</title>
        <authorList>
            <person name="Janto B."/>
            <person name="Ahmed A."/>
            <person name="Ito M."/>
            <person name="Liu J."/>
            <person name="Hicks D.B."/>
            <person name="Pagni S."/>
            <person name="Fackelmayer O.J."/>
            <person name="Smith T.A."/>
            <person name="Earl J."/>
            <person name="Elbourne L.D."/>
            <person name="Hassan K."/>
            <person name="Paulsen I.T."/>
            <person name="Kolsto A.B."/>
            <person name="Tourasse N.J."/>
            <person name="Ehrlich G.D."/>
            <person name="Boissy R."/>
            <person name="Ivey D.M."/>
            <person name="Li G."/>
            <person name="Xue Y."/>
            <person name="Ma Y."/>
            <person name="Hu F.Z."/>
            <person name="Krulwich T.A."/>
        </authorList>
    </citation>
    <scope>NUCLEOTIDE SEQUENCE [LARGE SCALE GENOMIC DNA]</scope>
    <source>
        <strain evidence="5">ATCC BAA-2126 / JCM 17055 / OF4</strain>
    </source>
</reference>
<dbReference type="HOGENOM" id="CLU_051809_0_0_9"/>